<proteinExistence type="predicted"/>
<reference evidence="11 12" key="1">
    <citation type="submission" date="2019-01" db="EMBL/GenBank/DDBJ databases">
        <title>Draft Genome and Complete Hox-Cluster Characterization of the Sterlet Sturgeon (Acipenser ruthenus).</title>
        <authorList>
            <person name="Wei Q."/>
        </authorList>
    </citation>
    <scope>NUCLEOTIDE SEQUENCE [LARGE SCALE GENOMIC DNA]</scope>
    <source>
        <strain evidence="11">WHYD16114868_AA</strain>
        <tissue evidence="11">Blood</tissue>
    </source>
</reference>
<gene>
    <name evidence="11" type="ORF">EOD39_19859</name>
</gene>
<dbReference type="InterPro" id="IPR000152">
    <property type="entry name" value="EGF-type_Asp/Asn_hydroxyl_site"/>
</dbReference>
<dbReference type="PROSITE" id="PS50026">
    <property type="entry name" value="EGF_3"/>
    <property type="match status" value="2"/>
</dbReference>
<dbReference type="SMART" id="SM00179">
    <property type="entry name" value="EGF_CA"/>
    <property type="match status" value="2"/>
</dbReference>
<evidence type="ECO:0000256" key="2">
    <source>
        <dbReference type="ARBA" id="ARBA00022525"/>
    </source>
</evidence>
<dbReference type="SUPFAM" id="SSF57581">
    <property type="entry name" value="TB module/8-cys domain"/>
    <property type="match status" value="1"/>
</dbReference>
<comment type="subcellular location">
    <subcellularLocation>
        <location evidence="1">Secreted</location>
    </subcellularLocation>
</comment>
<dbReference type="Pfam" id="PF00683">
    <property type="entry name" value="TB"/>
    <property type="match status" value="1"/>
</dbReference>
<evidence type="ECO:0000256" key="6">
    <source>
        <dbReference type="ARBA" id="ARBA00023157"/>
    </source>
</evidence>
<dbReference type="GO" id="GO:0005576">
    <property type="term" value="C:extracellular region"/>
    <property type="evidence" value="ECO:0007669"/>
    <property type="project" value="UniProtKB-SubCell"/>
</dbReference>
<dbReference type="PANTHER" id="PTHR47333">
    <property type="entry name" value="VON WILLEBRAND FACTOR C AND EGF DOMAIN-CONTAINING PROTEIN"/>
    <property type="match status" value="1"/>
</dbReference>
<dbReference type="InterPro" id="IPR000742">
    <property type="entry name" value="EGF"/>
</dbReference>
<dbReference type="PANTHER" id="PTHR47333:SF5">
    <property type="entry name" value="FIBRILLIN-3"/>
    <property type="match status" value="1"/>
</dbReference>
<dbReference type="PROSITE" id="PS01187">
    <property type="entry name" value="EGF_CA"/>
    <property type="match status" value="1"/>
</dbReference>
<keyword evidence="6" id="KW-1015">Disulfide bond</keyword>
<accession>A0A444UX38</accession>
<dbReference type="Gene3D" id="2.10.25.10">
    <property type="entry name" value="Laminin"/>
    <property type="match status" value="2"/>
</dbReference>
<keyword evidence="5" id="KW-0677">Repeat</keyword>
<keyword evidence="7" id="KW-0325">Glycoprotein</keyword>
<dbReference type="Proteomes" id="UP000289886">
    <property type="component" value="Unassembled WGS sequence"/>
</dbReference>
<evidence type="ECO:0000313" key="12">
    <source>
        <dbReference type="Proteomes" id="UP000289886"/>
    </source>
</evidence>
<evidence type="ECO:0000256" key="3">
    <source>
        <dbReference type="ARBA" id="ARBA00022536"/>
    </source>
</evidence>
<dbReference type="FunFam" id="2.10.25.10:FF:000003">
    <property type="entry name" value="fibrillin-1 isoform X1"/>
    <property type="match status" value="1"/>
</dbReference>
<dbReference type="CDD" id="cd00054">
    <property type="entry name" value="EGF_CA"/>
    <property type="match status" value="1"/>
</dbReference>
<evidence type="ECO:0000313" key="11">
    <source>
        <dbReference type="EMBL" id="RXM92699.1"/>
    </source>
</evidence>
<feature type="domain" description="EGF-like" evidence="9">
    <location>
        <begin position="4"/>
        <end position="47"/>
    </location>
</feature>
<dbReference type="InterPro" id="IPR018097">
    <property type="entry name" value="EGF_Ca-bd_CS"/>
</dbReference>
<evidence type="ECO:0000256" key="8">
    <source>
        <dbReference type="PROSITE-ProRule" id="PRU00076"/>
    </source>
</evidence>
<comment type="caution">
    <text evidence="11">The sequence shown here is derived from an EMBL/GenBank/DDBJ whole genome shotgun (WGS) entry which is preliminary data.</text>
</comment>
<dbReference type="PROSITE" id="PS00010">
    <property type="entry name" value="ASX_HYDROXYL"/>
    <property type="match status" value="2"/>
</dbReference>
<dbReference type="SUPFAM" id="SSF57196">
    <property type="entry name" value="EGF/Laminin"/>
    <property type="match status" value="2"/>
</dbReference>
<dbReference type="Pfam" id="PF07645">
    <property type="entry name" value="EGF_CA"/>
    <property type="match status" value="2"/>
</dbReference>
<dbReference type="InterPro" id="IPR049883">
    <property type="entry name" value="NOTCH1_EGF-like"/>
</dbReference>
<dbReference type="Gene3D" id="3.90.290.10">
    <property type="entry name" value="TGF-beta binding (TB) domain"/>
    <property type="match status" value="1"/>
</dbReference>
<keyword evidence="12" id="KW-1185">Reference proteome</keyword>
<feature type="domain" description="EGF-like" evidence="9">
    <location>
        <begin position="48"/>
        <end position="85"/>
    </location>
</feature>
<dbReference type="AlphaFoldDB" id="A0A444UX38"/>
<feature type="domain" description="TB" evidence="10">
    <location>
        <begin position="94"/>
        <end position="147"/>
    </location>
</feature>
<dbReference type="PROSITE" id="PS01186">
    <property type="entry name" value="EGF_2"/>
    <property type="match status" value="1"/>
</dbReference>
<dbReference type="InterPro" id="IPR052080">
    <property type="entry name" value="vWF_C/EGF_Fibrillin"/>
</dbReference>
<sequence>MCKDQNECEDGIDDCESRGMLCKNLIGLYMCICPPGYVRRPNGDGCIDKNECTAKPGICENGRCINTVGSYRCSCHEGFSASSSETECIDNRQGFCFTEVLQSLCQMTSSSQNAVTKSECCCDGGRGWGPNCEICPLPGTGQFKKMCPLGPGYTTDGKGGSSISIKHSEMSQILLKKGLTIPLFLWCEEATEDNCTHVMFGVMIY</sequence>
<evidence type="ECO:0000256" key="4">
    <source>
        <dbReference type="ARBA" id="ARBA00022729"/>
    </source>
</evidence>
<protein>
    <submittedName>
        <fullName evidence="11">Fibrillin-2</fullName>
    </submittedName>
</protein>
<dbReference type="PROSITE" id="PS51364">
    <property type="entry name" value="TB"/>
    <property type="match status" value="1"/>
</dbReference>
<dbReference type="FunFam" id="3.90.290.10:FF:000011">
    <property type="entry name" value="Fibrillin 2"/>
    <property type="match status" value="1"/>
</dbReference>
<evidence type="ECO:0000259" key="9">
    <source>
        <dbReference type="PROSITE" id="PS50026"/>
    </source>
</evidence>
<dbReference type="EMBL" id="SCEB01005804">
    <property type="protein sequence ID" value="RXM92699.1"/>
    <property type="molecule type" value="Genomic_DNA"/>
</dbReference>
<evidence type="ECO:0000256" key="7">
    <source>
        <dbReference type="ARBA" id="ARBA00023180"/>
    </source>
</evidence>
<dbReference type="InterPro" id="IPR017878">
    <property type="entry name" value="TB_dom"/>
</dbReference>
<name>A0A444UX38_ACIRT</name>
<comment type="caution">
    <text evidence="8">Lacks conserved residue(s) required for the propagation of feature annotation.</text>
</comment>
<evidence type="ECO:0000259" key="10">
    <source>
        <dbReference type="PROSITE" id="PS51364"/>
    </source>
</evidence>
<dbReference type="InterPro" id="IPR001881">
    <property type="entry name" value="EGF-like_Ca-bd_dom"/>
</dbReference>
<dbReference type="SMART" id="SM00181">
    <property type="entry name" value="EGF"/>
    <property type="match status" value="2"/>
</dbReference>
<organism evidence="11 12">
    <name type="scientific">Acipenser ruthenus</name>
    <name type="common">Sterlet sturgeon</name>
    <dbReference type="NCBI Taxonomy" id="7906"/>
    <lineage>
        <taxon>Eukaryota</taxon>
        <taxon>Metazoa</taxon>
        <taxon>Chordata</taxon>
        <taxon>Craniata</taxon>
        <taxon>Vertebrata</taxon>
        <taxon>Euteleostomi</taxon>
        <taxon>Actinopterygii</taxon>
        <taxon>Chondrostei</taxon>
        <taxon>Acipenseriformes</taxon>
        <taxon>Acipenseridae</taxon>
        <taxon>Acipenser</taxon>
    </lineage>
</organism>
<dbReference type="InterPro" id="IPR036773">
    <property type="entry name" value="TB_dom_sf"/>
</dbReference>
<evidence type="ECO:0000256" key="1">
    <source>
        <dbReference type="ARBA" id="ARBA00004613"/>
    </source>
</evidence>
<keyword evidence="4" id="KW-0732">Signal</keyword>
<keyword evidence="3 8" id="KW-0245">EGF-like domain</keyword>
<dbReference type="GO" id="GO:0005509">
    <property type="term" value="F:calcium ion binding"/>
    <property type="evidence" value="ECO:0007669"/>
    <property type="project" value="InterPro"/>
</dbReference>
<evidence type="ECO:0000256" key="5">
    <source>
        <dbReference type="ARBA" id="ARBA00022737"/>
    </source>
</evidence>
<keyword evidence="2" id="KW-0964">Secreted</keyword>